<keyword evidence="3" id="KW-1185">Reference proteome</keyword>
<feature type="transmembrane region" description="Helical" evidence="1">
    <location>
        <begin position="12"/>
        <end position="28"/>
    </location>
</feature>
<dbReference type="InParanoid" id="A0A078B4T3"/>
<evidence type="ECO:0000313" key="2">
    <source>
        <dbReference type="EMBL" id="CDW89271.1"/>
    </source>
</evidence>
<gene>
    <name evidence="2" type="primary">Contig11210.g11972</name>
    <name evidence="2" type="ORF">STYLEM_18403</name>
</gene>
<keyword evidence="1" id="KW-0812">Transmembrane</keyword>
<evidence type="ECO:0000313" key="3">
    <source>
        <dbReference type="Proteomes" id="UP000039865"/>
    </source>
</evidence>
<sequence>MGSKLALNYQSIFLGRRIYTAIILVLIYDYPVQQIQLLMISSLINLYYLILVKPFETKGQNILEIFNEICIVICIYHIIVFSDFTDDPYLKYDLGWSLNGIALCQILVNTIYILFGTVKNLILNLRKQFQKCSRKTKTKELKKYKIPETKAINNYQVQNKLNSATSLTSQLDYSNEIESHSYNFDERQKMPQDIKQSKISIKNFEPYNNFFKSQNQKNQEKQSTIKLENEMKEKELPSVYEKYFDKLLSTNNNPHSLISETVSSQMDLKRERVQDMFYDFDAVAYDADYIKKFK</sequence>
<reference evidence="2 3" key="1">
    <citation type="submission" date="2014-06" db="EMBL/GenBank/DDBJ databases">
        <authorList>
            <person name="Swart Estienne"/>
        </authorList>
    </citation>
    <scope>NUCLEOTIDE SEQUENCE [LARGE SCALE GENOMIC DNA]</scope>
    <source>
        <strain evidence="2 3">130c</strain>
    </source>
</reference>
<feature type="transmembrane region" description="Helical" evidence="1">
    <location>
        <begin position="94"/>
        <end position="118"/>
    </location>
</feature>
<feature type="transmembrane region" description="Helical" evidence="1">
    <location>
        <begin position="34"/>
        <end position="50"/>
    </location>
</feature>
<evidence type="ECO:0008006" key="4">
    <source>
        <dbReference type="Google" id="ProtNLM"/>
    </source>
</evidence>
<dbReference type="Proteomes" id="UP000039865">
    <property type="component" value="Unassembled WGS sequence"/>
</dbReference>
<protein>
    <recommendedName>
        <fullName evidence="4">Transmembrane protein</fullName>
    </recommendedName>
</protein>
<proteinExistence type="predicted"/>
<keyword evidence="1" id="KW-0472">Membrane</keyword>
<accession>A0A078B4T3</accession>
<organism evidence="2 3">
    <name type="scientific">Stylonychia lemnae</name>
    <name type="common">Ciliate</name>
    <dbReference type="NCBI Taxonomy" id="5949"/>
    <lineage>
        <taxon>Eukaryota</taxon>
        <taxon>Sar</taxon>
        <taxon>Alveolata</taxon>
        <taxon>Ciliophora</taxon>
        <taxon>Intramacronucleata</taxon>
        <taxon>Spirotrichea</taxon>
        <taxon>Stichotrichia</taxon>
        <taxon>Sporadotrichida</taxon>
        <taxon>Oxytrichidae</taxon>
        <taxon>Stylonychinae</taxon>
        <taxon>Stylonychia</taxon>
    </lineage>
</organism>
<dbReference type="AlphaFoldDB" id="A0A078B4T3"/>
<name>A0A078B4T3_STYLE</name>
<dbReference type="EMBL" id="CCKQ01017393">
    <property type="protein sequence ID" value="CDW89271.1"/>
    <property type="molecule type" value="Genomic_DNA"/>
</dbReference>
<keyword evidence="1" id="KW-1133">Transmembrane helix</keyword>
<evidence type="ECO:0000256" key="1">
    <source>
        <dbReference type="SAM" id="Phobius"/>
    </source>
</evidence>
<feature type="transmembrane region" description="Helical" evidence="1">
    <location>
        <begin position="62"/>
        <end position="82"/>
    </location>
</feature>